<dbReference type="InterPro" id="IPR005467">
    <property type="entry name" value="His_kinase_dom"/>
</dbReference>
<evidence type="ECO:0000256" key="1">
    <source>
        <dbReference type="ARBA" id="ARBA00000085"/>
    </source>
</evidence>
<protein>
    <recommendedName>
        <fullName evidence="2">histidine kinase</fullName>
        <ecNumber evidence="2">2.7.13.3</ecNumber>
    </recommendedName>
</protein>
<evidence type="ECO:0000256" key="4">
    <source>
        <dbReference type="ARBA" id="ARBA00022777"/>
    </source>
</evidence>
<dbReference type="PANTHER" id="PTHR43711">
    <property type="entry name" value="TWO-COMPONENT HISTIDINE KINASE"/>
    <property type="match status" value="1"/>
</dbReference>
<dbReference type="InterPro" id="IPR036890">
    <property type="entry name" value="HATPase_C_sf"/>
</dbReference>
<dbReference type="EC" id="2.7.13.3" evidence="2"/>
<keyword evidence="3" id="KW-0808">Transferase</keyword>
<evidence type="ECO:0000313" key="8">
    <source>
        <dbReference type="Proteomes" id="UP000673975"/>
    </source>
</evidence>
<evidence type="ECO:0000259" key="6">
    <source>
        <dbReference type="PROSITE" id="PS50109"/>
    </source>
</evidence>
<dbReference type="GO" id="GO:0004673">
    <property type="term" value="F:protein histidine kinase activity"/>
    <property type="evidence" value="ECO:0007669"/>
    <property type="project" value="UniProtKB-EC"/>
</dbReference>
<dbReference type="EMBL" id="JAFIDN010000003">
    <property type="protein sequence ID" value="MBP3192187.1"/>
    <property type="molecule type" value="Genomic_DNA"/>
</dbReference>
<dbReference type="Pfam" id="PF02518">
    <property type="entry name" value="HATPase_c"/>
    <property type="match status" value="1"/>
</dbReference>
<keyword evidence="8" id="KW-1185">Reference proteome</keyword>
<gene>
    <name evidence="7" type="ORF">NATSA_05875</name>
</gene>
<dbReference type="SUPFAM" id="SSF55874">
    <property type="entry name" value="ATPase domain of HSP90 chaperone/DNA topoisomerase II/histidine kinase"/>
    <property type="match status" value="1"/>
</dbReference>
<dbReference type="CDD" id="cd00075">
    <property type="entry name" value="HATPase"/>
    <property type="match status" value="1"/>
</dbReference>
<proteinExistence type="predicted"/>
<dbReference type="RefSeq" id="WP_210511078.1">
    <property type="nucleotide sequence ID" value="NZ_JAFIDN010000003.1"/>
</dbReference>
<dbReference type="Proteomes" id="UP000673975">
    <property type="component" value="Unassembled WGS sequence"/>
</dbReference>
<keyword evidence="4 7" id="KW-0418">Kinase</keyword>
<accession>A0A8J7RJ54</accession>
<dbReference type="PROSITE" id="PS50109">
    <property type="entry name" value="HIS_KIN"/>
    <property type="match status" value="1"/>
</dbReference>
<reference evidence="7" key="1">
    <citation type="submission" date="2021-02" db="EMBL/GenBank/DDBJ databases">
        <title>Natronogracilivirga saccharolytica gen. nov. sp. nov. a new anaerobic, haloalkiliphilic carbohydrate-fermenting bacterium from soda lake and proposing of Cyclonatronumiaceae fam. nov. in the phylum Balneolaeota.</title>
        <authorList>
            <person name="Zhilina T.N."/>
            <person name="Sorokin D.Y."/>
            <person name="Zavarzina D.G."/>
            <person name="Toshchakov S.V."/>
            <person name="Kublanov I.V."/>
        </authorList>
    </citation>
    <scope>NUCLEOTIDE SEQUENCE</scope>
    <source>
        <strain evidence="7">Z-1702</strain>
    </source>
</reference>
<evidence type="ECO:0000313" key="7">
    <source>
        <dbReference type="EMBL" id="MBP3192187.1"/>
    </source>
</evidence>
<dbReference type="GO" id="GO:0000160">
    <property type="term" value="P:phosphorelay signal transduction system"/>
    <property type="evidence" value="ECO:0007669"/>
    <property type="project" value="UniProtKB-KW"/>
</dbReference>
<sequence length="307" mass="34390">MKKEISRALSLTENQVALLYSHSYLNILNILADDLASLAGSFGNADAFSGSRRMAGRIKNAFDDTSFPLLSSHHIQDLHNLVEQEIASEIRDFADAEKNRDAIDETINNIRSLFRILHNLVRMHTHQKIAPEMWKSLKISDIKSNLEEMLRAIENNSRGRYRIVGNQADQKENDYLFTFTVESPDKETIVMPTILQDCLRDLIANSRKYTKPGGQISALLANDGEKLVLEVRDNGIGIPEQDIDMVVHFGYRGKNAGDRTRGGGFGLTKACYVTQKMNGRMWIDSLPGKGTAITLEIPVPAETQEDV</sequence>
<comment type="catalytic activity">
    <reaction evidence="1">
        <text>ATP + protein L-histidine = ADP + protein N-phospho-L-histidine.</text>
        <dbReference type="EC" id="2.7.13.3"/>
    </reaction>
</comment>
<dbReference type="SMART" id="SM00387">
    <property type="entry name" value="HATPase_c"/>
    <property type="match status" value="1"/>
</dbReference>
<dbReference type="PANTHER" id="PTHR43711:SF1">
    <property type="entry name" value="HISTIDINE KINASE 1"/>
    <property type="match status" value="1"/>
</dbReference>
<dbReference type="AlphaFoldDB" id="A0A8J7RJ54"/>
<evidence type="ECO:0000256" key="5">
    <source>
        <dbReference type="ARBA" id="ARBA00023012"/>
    </source>
</evidence>
<evidence type="ECO:0000256" key="2">
    <source>
        <dbReference type="ARBA" id="ARBA00012438"/>
    </source>
</evidence>
<dbReference type="InterPro" id="IPR003594">
    <property type="entry name" value="HATPase_dom"/>
</dbReference>
<feature type="domain" description="Histidine kinase" evidence="6">
    <location>
        <begin position="195"/>
        <end position="301"/>
    </location>
</feature>
<dbReference type="InterPro" id="IPR050736">
    <property type="entry name" value="Sensor_HK_Regulatory"/>
</dbReference>
<keyword evidence="5" id="KW-0902">Two-component regulatory system</keyword>
<name>A0A8J7RJ54_9BACT</name>
<dbReference type="Gene3D" id="3.30.565.10">
    <property type="entry name" value="Histidine kinase-like ATPase, C-terminal domain"/>
    <property type="match status" value="1"/>
</dbReference>
<comment type="caution">
    <text evidence="7">The sequence shown here is derived from an EMBL/GenBank/DDBJ whole genome shotgun (WGS) entry which is preliminary data.</text>
</comment>
<organism evidence="7 8">
    <name type="scientific">Natronogracilivirga saccharolytica</name>
    <dbReference type="NCBI Taxonomy" id="2812953"/>
    <lineage>
        <taxon>Bacteria</taxon>
        <taxon>Pseudomonadati</taxon>
        <taxon>Balneolota</taxon>
        <taxon>Balneolia</taxon>
        <taxon>Balneolales</taxon>
        <taxon>Cyclonatronaceae</taxon>
        <taxon>Natronogracilivirga</taxon>
    </lineage>
</organism>
<evidence type="ECO:0000256" key="3">
    <source>
        <dbReference type="ARBA" id="ARBA00022679"/>
    </source>
</evidence>